<sequence>MNDPLTYEYNNHIITARWCQTQLPLGKRVLYAQDGKGPFYAPKDTHFIDPYGLITKEIAKAKNYTEKTDQSLKIKADYWLILNNDLEGQ</sequence>
<feature type="non-terminal residue" evidence="1">
    <location>
        <position position="89"/>
    </location>
</feature>
<evidence type="ECO:0000313" key="1">
    <source>
        <dbReference type="EMBL" id="GAJ00094.1"/>
    </source>
</evidence>
<dbReference type="AlphaFoldDB" id="X1T4E4"/>
<comment type="caution">
    <text evidence="1">The sequence shown here is derived from an EMBL/GenBank/DDBJ whole genome shotgun (WGS) entry which is preliminary data.</text>
</comment>
<protein>
    <submittedName>
        <fullName evidence="1">Uncharacterized protein</fullName>
    </submittedName>
</protein>
<name>X1T4E4_9ZZZZ</name>
<proteinExistence type="predicted"/>
<gene>
    <name evidence="1" type="ORF">S12H4_31722</name>
</gene>
<dbReference type="EMBL" id="BARW01018540">
    <property type="protein sequence ID" value="GAJ00094.1"/>
    <property type="molecule type" value="Genomic_DNA"/>
</dbReference>
<accession>X1T4E4</accession>
<reference evidence="1" key="1">
    <citation type="journal article" date="2014" name="Front. Microbiol.">
        <title>High frequency of phylogenetically diverse reductive dehalogenase-homologous genes in deep subseafloor sedimentary metagenomes.</title>
        <authorList>
            <person name="Kawai M."/>
            <person name="Futagami T."/>
            <person name="Toyoda A."/>
            <person name="Takaki Y."/>
            <person name="Nishi S."/>
            <person name="Hori S."/>
            <person name="Arai W."/>
            <person name="Tsubouchi T."/>
            <person name="Morono Y."/>
            <person name="Uchiyama I."/>
            <person name="Ito T."/>
            <person name="Fujiyama A."/>
            <person name="Inagaki F."/>
            <person name="Takami H."/>
        </authorList>
    </citation>
    <scope>NUCLEOTIDE SEQUENCE</scope>
    <source>
        <strain evidence="1">Expedition CK06-06</strain>
    </source>
</reference>
<organism evidence="1">
    <name type="scientific">marine sediment metagenome</name>
    <dbReference type="NCBI Taxonomy" id="412755"/>
    <lineage>
        <taxon>unclassified sequences</taxon>
        <taxon>metagenomes</taxon>
        <taxon>ecological metagenomes</taxon>
    </lineage>
</organism>